<feature type="compositionally biased region" description="Polar residues" evidence="1">
    <location>
        <begin position="58"/>
        <end position="68"/>
    </location>
</feature>
<sequence>MLDRLWCCCCSIFCSRRSISATCLVRADIMENILAHFDPFSSSTSTSSSSSSSDALIVTSSFTSMWWT</sequence>
<protein>
    <submittedName>
        <fullName evidence="2">Putative secreted protein</fullName>
    </submittedName>
</protein>
<feature type="compositionally biased region" description="Low complexity" evidence="1">
    <location>
        <begin position="41"/>
        <end position="53"/>
    </location>
</feature>
<accession>A0A2M4CF19</accession>
<reference evidence="2" key="1">
    <citation type="submission" date="2018-01" db="EMBL/GenBank/DDBJ databases">
        <title>An insight into the sialome of Amazonian anophelines.</title>
        <authorList>
            <person name="Ribeiro J.M."/>
            <person name="Scarpassa V."/>
            <person name="Calvo E."/>
        </authorList>
    </citation>
    <scope>NUCLEOTIDE SEQUENCE</scope>
    <source>
        <tissue evidence="2">Salivary glands</tissue>
    </source>
</reference>
<dbReference type="EMBL" id="GGFJ01014795">
    <property type="protein sequence ID" value="MBW63936.1"/>
    <property type="molecule type" value="Transcribed_RNA"/>
</dbReference>
<feature type="region of interest" description="Disordered" evidence="1">
    <location>
        <begin position="40"/>
        <end position="68"/>
    </location>
</feature>
<proteinExistence type="predicted"/>
<name>A0A2M4CF19_9DIPT</name>
<evidence type="ECO:0000313" key="2">
    <source>
        <dbReference type="EMBL" id="MBW63936.1"/>
    </source>
</evidence>
<dbReference type="AlphaFoldDB" id="A0A2M4CF19"/>
<evidence type="ECO:0000256" key="1">
    <source>
        <dbReference type="SAM" id="MobiDB-lite"/>
    </source>
</evidence>
<organism evidence="2">
    <name type="scientific">Anopheles marajoara</name>
    <dbReference type="NCBI Taxonomy" id="58244"/>
    <lineage>
        <taxon>Eukaryota</taxon>
        <taxon>Metazoa</taxon>
        <taxon>Ecdysozoa</taxon>
        <taxon>Arthropoda</taxon>
        <taxon>Hexapoda</taxon>
        <taxon>Insecta</taxon>
        <taxon>Pterygota</taxon>
        <taxon>Neoptera</taxon>
        <taxon>Endopterygota</taxon>
        <taxon>Diptera</taxon>
        <taxon>Nematocera</taxon>
        <taxon>Culicoidea</taxon>
        <taxon>Culicidae</taxon>
        <taxon>Anophelinae</taxon>
        <taxon>Anopheles</taxon>
    </lineage>
</organism>